<reference evidence="16" key="1">
    <citation type="journal article" date="2023" name="G3 (Bethesda)">
        <title>A reference genome for the long-term kleptoplast-retaining sea slug Elysia crispata morphotype clarki.</title>
        <authorList>
            <person name="Eastman K.E."/>
            <person name="Pendleton A.L."/>
            <person name="Shaikh M.A."/>
            <person name="Suttiyut T."/>
            <person name="Ogas R."/>
            <person name="Tomko P."/>
            <person name="Gavelis G."/>
            <person name="Widhalm J.R."/>
            <person name="Wisecaver J.H."/>
        </authorList>
    </citation>
    <scope>NUCLEOTIDE SEQUENCE</scope>
    <source>
        <strain evidence="16">ECLA1</strain>
    </source>
</reference>
<protein>
    <recommendedName>
        <fullName evidence="12">Fucosyltransferase</fullName>
        <ecNumber evidence="12">2.4.1.-</ecNumber>
    </recommendedName>
</protein>
<feature type="domain" description="Fucosyltransferase N-terminal" evidence="15">
    <location>
        <begin position="299"/>
        <end position="376"/>
    </location>
</feature>
<accession>A0AAE0XT23</accession>
<keyword evidence="17" id="KW-1185">Reference proteome</keyword>
<evidence type="ECO:0000259" key="14">
    <source>
        <dbReference type="Pfam" id="PF00852"/>
    </source>
</evidence>
<organism evidence="16 17">
    <name type="scientific">Elysia crispata</name>
    <name type="common">lettuce slug</name>
    <dbReference type="NCBI Taxonomy" id="231223"/>
    <lineage>
        <taxon>Eukaryota</taxon>
        <taxon>Metazoa</taxon>
        <taxon>Spiralia</taxon>
        <taxon>Lophotrochozoa</taxon>
        <taxon>Mollusca</taxon>
        <taxon>Gastropoda</taxon>
        <taxon>Heterobranchia</taxon>
        <taxon>Euthyneura</taxon>
        <taxon>Panpulmonata</taxon>
        <taxon>Sacoglossa</taxon>
        <taxon>Placobranchoidea</taxon>
        <taxon>Plakobranchidae</taxon>
        <taxon>Elysia</taxon>
    </lineage>
</organism>
<evidence type="ECO:0000256" key="12">
    <source>
        <dbReference type="RuleBase" id="RU003832"/>
    </source>
</evidence>
<keyword evidence="4 12" id="KW-0328">Glycosyltransferase</keyword>
<dbReference type="GO" id="GO:0000139">
    <property type="term" value="C:Golgi membrane"/>
    <property type="evidence" value="ECO:0007669"/>
    <property type="project" value="UniProtKB-SubCell"/>
</dbReference>
<dbReference type="PANTHER" id="PTHR48438:SF1">
    <property type="entry name" value="ALPHA-(1,3)-FUCOSYLTRANSFERASE C-RELATED"/>
    <property type="match status" value="1"/>
</dbReference>
<evidence type="ECO:0000313" key="17">
    <source>
        <dbReference type="Proteomes" id="UP001283361"/>
    </source>
</evidence>
<dbReference type="EMBL" id="JAWDGP010007653">
    <property type="protein sequence ID" value="KAK3709761.1"/>
    <property type="molecule type" value="Genomic_DNA"/>
</dbReference>
<dbReference type="GO" id="GO:0008417">
    <property type="term" value="F:fucosyltransferase activity"/>
    <property type="evidence" value="ECO:0007669"/>
    <property type="project" value="InterPro"/>
</dbReference>
<evidence type="ECO:0000256" key="5">
    <source>
        <dbReference type="ARBA" id="ARBA00022679"/>
    </source>
</evidence>
<evidence type="ECO:0000259" key="15">
    <source>
        <dbReference type="Pfam" id="PF17039"/>
    </source>
</evidence>
<keyword evidence="5 12" id="KW-0808">Transferase</keyword>
<evidence type="ECO:0000256" key="11">
    <source>
        <dbReference type="ARBA" id="ARBA00023180"/>
    </source>
</evidence>
<evidence type="ECO:0000256" key="1">
    <source>
        <dbReference type="ARBA" id="ARBA00004323"/>
    </source>
</evidence>
<keyword evidence="9 12" id="KW-0333">Golgi apparatus</keyword>
<dbReference type="InterPro" id="IPR031481">
    <property type="entry name" value="Glyco_tran_10_N"/>
</dbReference>
<keyword evidence="10" id="KW-0472">Membrane</keyword>
<proteinExistence type="inferred from homology"/>
<dbReference type="EC" id="2.4.1.-" evidence="12"/>
<feature type="compositionally biased region" description="Basic and acidic residues" evidence="13">
    <location>
        <begin position="196"/>
        <end position="208"/>
    </location>
</feature>
<comment type="pathway">
    <text evidence="2">Protein modification; protein glycosylation.</text>
</comment>
<sequence length="592" mass="67713">MDHLVLLIKSRSWTSLLDYVKFYLWRTQSFNVVFTLPVHSDYELGYLLMMEGESSGAETTMSVGVHQKGLSSSPSSSAATSAAAPTSLTAAERCWCGKWSRVRAALTAVVVCALTVLFIQQTEYVNHWKPALPLGIGDRAQARTVSPDQLQDAHPNNPKEKVIDDIKYIDSSSFMSTTLFKKKFKSKSKKISTLGEPREISKDDRSERPQPGGGDGSRQAEEASFSSPLIVTEKDWPLKKHLVPIPIKTALALKSSKDTSISRPITLAYIRHCKSQDPHCVENDHMNFRKRCPYPGLEKTEDWDTADIIVFNVWRIRNELYVPNIRRPPGQIWVMFSVEAPSRKQNHSQLDYQGLKGQFNLTMSYRLDSDIPFPYGHLQRKAVIKERDLDTVYAEKRFQAAWLVSHCATGSKREKYVRLLQAAGFEVHIYGSCGNYSCHTGGAKERSNTYAPDSVCLPHLSKNYFFYLSFENTFCKDYMTEKVFKIYDSVDLIPVVMGGADYNKYLPPRTFVNTADFNSARDLARYLVRLSSDKERYLSILREKNKWQRVLRQPWYCTLAERLATGLTPRVQPDVRSWYVRDQCQLPRRTLR</sequence>
<comment type="subcellular location">
    <subcellularLocation>
        <location evidence="1">Golgi apparatus membrane</location>
        <topology evidence="1">Single-pass type II membrane protein</topology>
    </subcellularLocation>
    <subcellularLocation>
        <location evidence="12">Golgi apparatus</location>
        <location evidence="12">Golgi stack membrane</location>
        <topology evidence="12">Single-pass type II membrane protein</topology>
    </subcellularLocation>
</comment>
<name>A0AAE0XT23_9GAST</name>
<evidence type="ECO:0000256" key="8">
    <source>
        <dbReference type="ARBA" id="ARBA00022989"/>
    </source>
</evidence>
<keyword evidence="8" id="KW-1133">Transmembrane helix</keyword>
<dbReference type="Pfam" id="PF17039">
    <property type="entry name" value="Glyco_tran_10_N"/>
    <property type="match status" value="1"/>
</dbReference>
<feature type="domain" description="Fucosyltransferase C-terminal" evidence="14">
    <location>
        <begin position="395"/>
        <end position="578"/>
    </location>
</feature>
<keyword evidence="11" id="KW-0325">Glycoprotein</keyword>
<keyword evidence="7" id="KW-0735">Signal-anchor</keyword>
<feature type="region of interest" description="Disordered" evidence="13">
    <location>
        <begin position="191"/>
        <end position="226"/>
    </location>
</feature>
<evidence type="ECO:0000256" key="3">
    <source>
        <dbReference type="ARBA" id="ARBA00008919"/>
    </source>
</evidence>
<dbReference type="GO" id="GO:0032580">
    <property type="term" value="C:Golgi cisterna membrane"/>
    <property type="evidence" value="ECO:0007669"/>
    <property type="project" value="UniProtKB-SubCell"/>
</dbReference>
<dbReference type="InterPro" id="IPR001503">
    <property type="entry name" value="Glyco_trans_10"/>
</dbReference>
<dbReference type="Proteomes" id="UP001283361">
    <property type="component" value="Unassembled WGS sequence"/>
</dbReference>
<evidence type="ECO:0000256" key="7">
    <source>
        <dbReference type="ARBA" id="ARBA00022968"/>
    </source>
</evidence>
<dbReference type="Gene3D" id="3.40.50.11660">
    <property type="entry name" value="Glycosyl transferase family 10, C-terminal domain"/>
    <property type="match status" value="1"/>
</dbReference>
<comment type="caution">
    <text evidence="16">The sequence shown here is derived from an EMBL/GenBank/DDBJ whole genome shotgun (WGS) entry which is preliminary data.</text>
</comment>
<dbReference type="Pfam" id="PF00852">
    <property type="entry name" value="Glyco_transf_10"/>
    <property type="match status" value="1"/>
</dbReference>
<dbReference type="PANTHER" id="PTHR48438">
    <property type="entry name" value="ALPHA-(1,3)-FUCOSYLTRANSFERASE C-RELATED"/>
    <property type="match status" value="1"/>
</dbReference>
<gene>
    <name evidence="16" type="ORF">RRG08_028796</name>
</gene>
<evidence type="ECO:0000256" key="4">
    <source>
        <dbReference type="ARBA" id="ARBA00022676"/>
    </source>
</evidence>
<dbReference type="InterPro" id="IPR038577">
    <property type="entry name" value="GT10-like_C_sf"/>
</dbReference>
<evidence type="ECO:0000256" key="10">
    <source>
        <dbReference type="ARBA" id="ARBA00023136"/>
    </source>
</evidence>
<evidence type="ECO:0000256" key="6">
    <source>
        <dbReference type="ARBA" id="ARBA00022692"/>
    </source>
</evidence>
<dbReference type="SUPFAM" id="SSF53756">
    <property type="entry name" value="UDP-Glycosyltransferase/glycogen phosphorylase"/>
    <property type="match status" value="1"/>
</dbReference>
<evidence type="ECO:0000256" key="2">
    <source>
        <dbReference type="ARBA" id="ARBA00004922"/>
    </source>
</evidence>
<evidence type="ECO:0000256" key="9">
    <source>
        <dbReference type="ARBA" id="ARBA00023034"/>
    </source>
</evidence>
<evidence type="ECO:0000256" key="13">
    <source>
        <dbReference type="SAM" id="MobiDB-lite"/>
    </source>
</evidence>
<dbReference type="InterPro" id="IPR055270">
    <property type="entry name" value="Glyco_tran_10_C"/>
</dbReference>
<keyword evidence="6 12" id="KW-0812">Transmembrane</keyword>
<dbReference type="AlphaFoldDB" id="A0AAE0XT23"/>
<evidence type="ECO:0000313" key="16">
    <source>
        <dbReference type="EMBL" id="KAK3709761.1"/>
    </source>
</evidence>
<comment type="similarity">
    <text evidence="3 12">Belongs to the glycosyltransferase 10 family.</text>
</comment>
<dbReference type="FunFam" id="3.40.50.11660:FF:000002">
    <property type="entry name" value="Alpha-(1,3)-fucosyltransferase"/>
    <property type="match status" value="1"/>
</dbReference>